<evidence type="ECO:0000313" key="1">
    <source>
        <dbReference type="EMBL" id="SES64971.1"/>
    </source>
</evidence>
<sequence length="41" mass="4920">MDESSRQLMNRIILSEEVVIEVESLKLFSWLKARRNANRKE</sequence>
<dbReference type="RefSeq" id="WP_278280367.1">
    <property type="nucleotide sequence ID" value="NZ_FOHN01000001.1"/>
</dbReference>
<keyword evidence="2" id="KW-1185">Reference proteome</keyword>
<dbReference type="AlphaFoldDB" id="A0A1H9Y850"/>
<reference evidence="1 2" key="1">
    <citation type="submission" date="2016-10" db="EMBL/GenBank/DDBJ databases">
        <authorList>
            <person name="de Groot N.N."/>
        </authorList>
    </citation>
    <scope>NUCLEOTIDE SEQUENCE [LARGE SCALE GENOMIC DNA]</scope>
    <source>
        <strain evidence="1 2">DSM 1801</strain>
    </source>
</reference>
<name>A0A1H9Y850_9FIRM</name>
<accession>A0A1H9Y850</accession>
<dbReference type="STRING" id="29364.SAMN04487772_101204"/>
<protein>
    <submittedName>
        <fullName evidence="1">Uncharacterized protein</fullName>
    </submittedName>
</protein>
<proteinExistence type="predicted"/>
<evidence type="ECO:0000313" key="2">
    <source>
        <dbReference type="Proteomes" id="UP000199800"/>
    </source>
</evidence>
<organism evidence="1 2">
    <name type="scientific">[Clostridium] polysaccharolyticum</name>
    <dbReference type="NCBI Taxonomy" id="29364"/>
    <lineage>
        <taxon>Bacteria</taxon>
        <taxon>Bacillati</taxon>
        <taxon>Bacillota</taxon>
        <taxon>Clostridia</taxon>
        <taxon>Lachnospirales</taxon>
        <taxon>Lachnospiraceae</taxon>
    </lineage>
</organism>
<dbReference type="EMBL" id="FOHN01000001">
    <property type="protein sequence ID" value="SES64971.1"/>
    <property type="molecule type" value="Genomic_DNA"/>
</dbReference>
<dbReference type="Proteomes" id="UP000199800">
    <property type="component" value="Unassembled WGS sequence"/>
</dbReference>
<gene>
    <name evidence="1" type="ORF">SAMN04487772_101204</name>
</gene>